<evidence type="ECO:0000256" key="1">
    <source>
        <dbReference type="ARBA" id="ARBA00004843"/>
    </source>
</evidence>
<evidence type="ECO:0000313" key="14">
    <source>
        <dbReference type="Proteomes" id="UP001304895"/>
    </source>
</evidence>
<dbReference type="NCBIfam" id="NF000824">
    <property type="entry name" value="PRK00066.1"/>
    <property type="match status" value="1"/>
</dbReference>
<comment type="pathway">
    <text evidence="1 9">Fermentation; pyruvate fermentation to lactate; (S)-lactate from pyruvate: step 1/1.</text>
</comment>
<feature type="domain" description="Lactate/malate dehydrogenase N-terminal" evidence="11">
    <location>
        <begin position="73"/>
        <end position="210"/>
    </location>
</feature>
<dbReference type="AlphaFoldDB" id="A0AAN6ZBD7"/>
<dbReference type="PANTHER" id="PTHR43128:SF16">
    <property type="entry name" value="L-LACTATE DEHYDROGENASE"/>
    <property type="match status" value="1"/>
</dbReference>
<dbReference type="GO" id="GO:0004459">
    <property type="term" value="F:L-lactate dehydrogenase (NAD+) activity"/>
    <property type="evidence" value="ECO:0007669"/>
    <property type="project" value="UniProtKB-EC"/>
</dbReference>
<dbReference type="InterPro" id="IPR015955">
    <property type="entry name" value="Lactate_DH/Glyco_Ohase_4_C"/>
</dbReference>
<dbReference type="SUPFAM" id="SSF51735">
    <property type="entry name" value="NAD(P)-binding Rossmann-fold domains"/>
    <property type="match status" value="1"/>
</dbReference>
<evidence type="ECO:0000256" key="8">
    <source>
        <dbReference type="PIRSR" id="PIRSR000102-3"/>
    </source>
</evidence>
<dbReference type="NCBIfam" id="TIGR01771">
    <property type="entry name" value="L-LDH-NAD"/>
    <property type="match status" value="1"/>
</dbReference>
<dbReference type="GO" id="GO:0006089">
    <property type="term" value="P:lactate metabolic process"/>
    <property type="evidence" value="ECO:0007669"/>
    <property type="project" value="TreeGrafter"/>
</dbReference>
<dbReference type="PRINTS" id="PR00086">
    <property type="entry name" value="LLDHDRGNASE"/>
</dbReference>
<dbReference type="Pfam" id="PF02866">
    <property type="entry name" value="Ldh_1_C"/>
    <property type="match status" value="1"/>
</dbReference>
<dbReference type="InterPro" id="IPR011304">
    <property type="entry name" value="L-lactate_DH"/>
</dbReference>
<keyword evidence="4 9" id="KW-0560">Oxidoreductase</keyword>
<comment type="caution">
    <text evidence="13">The sequence shown here is derived from an EMBL/GenBank/DDBJ whole genome shotgun (WGS) entry which is preliminary data.</text>
</comment>
<reference evidence="13" key="1">
    <citation type="journal article" date="2023" name="Mol. Phylogenet. Evol.">
        <title>Genome-scale phylogeny and comparative genomics of the fungal order Sordariales.</title>
        <authorList>
            <person name="Hensen N."/>
            <person name="Bonometti L."/>
            <person name="Westerberg I."/>
            <person name="Brannstrom I.O."/>
            <person name="Guillou S."/>
            <person name="Cros-Aarteil S."/>
            <person name="Calhoun S."/>
            <person name="Haridas S."/>
            <person name="Kuo A."/>
            <person name="Mondo S."/>
            <person name="Pangilinan J."/>
            <person name="Riley R."/>
            <person name="LaButti K."/>
            <person name="Andreopoulos B."/>
            <person name="Lipzen A."/>
            <person name="Chen C."/>
            <person name="Yan M."/>
            <person name="Daum C."/>
            <person name="Ng V."/>
            <person name="Clum A."/>
            <person name="Steindorff A."/>
            <person name="Ohm R.A."/>
            <person name="Martin F."/>
            <person name="Silar P."/>
            <person name="Natvig D.O."/>
            <person name="Lalanne C."/>
            <person name="Gautier V."/>
            <person name="Ament-Velasquez S.L."/>
            <person name="Kruys A."/>
            <person name="Hutchinson M.I."/>
            <person name="Powell A.J."/>
            <person name="Barry K."/>
            <person name="Miller A.N."/>
            <person name="Grigoriev I.V."/>
            <person name="Debuchy R."/>
            <person name="Gladieux P."/>
            <person name="Hiltunen Thoren M."/>
            <person name="Johannesson H."/>
        </authorList>
    </citation>
    <scope>NUCLEOTIDE SEQUENCE</scope>
    <source>
        <strain evidence="13">CBS 123565</strain>
    </source>
</reference>
<organism evidence="13 14">
    <name type="scientific">Trichocladium antarcticum</name>
    <dbReference type="NCBI Taxonomy" id="1450529"/>
    <lineage>
        <taxon>Eukaryota</taxon>
        <taxon>Fungi</taxon>
        <taxon>Dikarya</taxon>
        <taxon>Ascomycota</taxon>
        <taxon>Pezizomycotina</taxon>
        <taxon>Sordariomycetes</taxon>
        <taxon>Sordariomycetidae</taxon>
        <taxon>Sordariales</taxon>
        <taxon>Chaetomiaceae</taxon>
        <taxon>Trichocladium</taxon>
    </lineage>
</organism>
<evidence type="ECO:0000256" key="2">
    <source>
        <dbReference type="ARBA" id="ARBA00006054"/>
    </source>
</evidence>
<evidence type="ECO:0000313" key="13">
    <source>
        <dbReference type="EMBL" id="KAK4132022.1"/>
    </source>
</evidence>
<feature type="active site" description="Proton acceptor" evidence="7">
    <location>
        <position position="243"/>
    </location>
</feature>
<dbReference type="GO" id="GO:0005737">
    <property type="term" value="C:cytoplasm"/>
    <property type="evidence" value="ECO:0007669"/>
    <property type="project" value="InterPro"/>
</dbReference>
<evidence type="ECO:0000259" key="12">
    <source>
        <dbReference type="Pfam" id="PF02866"/>
    </source>
</evidence>
<keyword evidence="14" id="KW-1185">Reference proteome</keyword>
<sequence>MSSIGGCWWVLWILALVLHRANPEFLQWSQGEHCASMICATDTEQCTDYRDCGSECTEVEICKTTNSGAAESIKIVIVGAGSVGVTTAYALLLDGLASDIVLIDIDKNRALGEVMDLSHAAHFAQARVRVGDYEDCVDAAAVIITAGVNQKPGQTRLDLVKTNYALFQDIVPRIAKFAPETILVVATNPVDVLTHAAHQLSGFPVERVIGSGTAMDTTRFRHELGKHFGVNPRNVHAMIVGEHGDSQLPVWSLATISGMRLKDYCEQAGHEYSQPALEDCAKRTKEAAYEIIQRKGKTNYGVASVLVDVLRPIITHSDAIMTVSRVGTYGGVEDVALSMPCMLNRHGAYQDVPLLLNDREKGALRQSALGVKGVISKL</sequence>
<dbReference type="InterPro" id="IPR022383">
    <property type="entry name" value="Lactate/malate_DH_C"/>
</dbReference>
<dbReference type="InterPro" id="IPR001236">
    <property type="entry name" value="Lactate/malate_DH_N"/>
</dbReference>
<feature type="signal peptide" evidence="10">
    <location>
        <begin position="1"/>
        <end position="23"/>
    </location>
</feature>
<dbReference type="Gene3D" id="3.90.110.10">
    <property type="entry name" value="Lactate dehydrogenase/glycoside hydrolase, family 4, C-terminal"/>
    <property type="match status" value="1"/>
</dbReference>
<accession>A0AAN6ZBD7</accession>
<dbReference type="Gene3D" id="3.40.50.720">
    <property type="entry name" value="NAD(P)-binding Rossmann-like Domain"/>
    <property type="match status" value="1"/>
</dbReference>
<reference evidence="13" key="2">
    <citation type="submission" date="2023-05" db="EMBL/GenBank/DDBJ databases">
        <authorList>
            <consortium name="Lawrence Berkeley National Laboratory"/>
            <person name="Steindorff A."/>
            <person name="Hensen N."/>
            <person name="Bonometti L."/>
            <person name="Westerberg I."/>
            <person name="Brannstrom I.O."/>
            <person name="Guillou S."/>
            <person name="Cros-Aarteil S."/>
            <person name="Calhoun S."/>
            <person name="Haridas S."/>
            <person name="Kuo A."/>
            <person name="Mondo S."/>
            <person name="Pangilinan J."/>
            <person name="Riley R."/>
            <person name="Labutti K."/>
            <person name="Andreopoulos B."/>
            <person name="Lipzen A."/>
            <person name="Chen C."/>
            <person name="Yanf M."/>
            <person name="Daum C."/>
            <person name="Ng V."/>
            <person name="Clum A."/>
            <person name="Ohm R."/>
            <person name="Martin F."/>
            <person name="Silar P."/>
            <person name="Natvig D."/>
            <person name="Lalanne C."/>
            <person name="Gautier V."/>
            <person name="Ament-Velasquez S.L."/>
            <person name="Kruys A."/>
            <person name="Hutchinson M.I."/>
            <person name="Powell A.J."/>
            <person name="Barry K."/>
            <person name="Miller A.N."/>
            <person name="Grigoriev I.V."/>
            <person name="Debuchy R."/>
            <person name="Gladieux P."/>
            <person name="Thoren M.H."/>
            <person name="Johannesson H."/>
        </authorList>
    </citation>
    <scope>NUCLEOTIDE SEQUENCE</scope>
    <source>
        <strain evidence="13">CBS 123565</strain>
    </source>
</reference>
<dbReference type="EMBL" id="MU853420">
    <property type="protein sequence ID" value="KAK4132022.1"/>
    <property type="molecule type" value="Genomic_DNA"/>
</dbReference>
<dbReference type="PROSITE" id="PS00064">
    <property type="entry name" value="L_LDH"/>
    <property type="match status" value="1"/>
</dbReference>
<evidence type="ECO:0000256" key="7">
    <source>
        <dbReference type="PIRSR" id="PIRSR000102-1"/>
    </source>
</evidence>
<gene>
    <name evidence="13" type="ORF">BT67DRAFT_435876</name>
</gene>
<dbReference type="EC" id="1.1.1.27" evidence="3 9"/>
<feature type="domain" description="Lactate/malate dehydrogenase C-terminal" evidence="12">
    <location>
        <begin position="213"/>
        <end position="374"/>
    </location>
</feature>
<comment type="catalytic activity">
    <reaction evidence="6 9">
        <text>(S)-lactate + NAD(+) = pyruvate + NADH + H(+)</text>
        <dbReference type="Rhea" id="RHEA:23444"/>
        <dbReference type="ChEBI" id="CHEBI:15361"/>
        <dbReference type="ChEBI" id="CHEBI:15378"/>
        <dbReference type="ChEBI" id="CHEBI:16651"/>
        <dbReference type="ChEBI" id="CHEBI:57540"/>
        <dbReference type="ChEBI" id="CHEBI:57945"/>
        <dbReference type="EC" id="1.1.1.27"/>
    </reaction>
</comment>
<feature type="chain" id="PRO_5042952733" description="L-lactate dehydrogenase" evidence="10">
    <location>
        <begin position="24"/>
        <end position="378"/>
    </location>
</feature>
<keyword evidence="5 8" id="KW-0520">NAD</keyword>
<keyword evidence="10" id="KW-0732">Signal</keyword>
<dbReference type="Proteomes" id="UP001304895">
    <property type="component" value="Unassembled WGS sequence"/>
</dbReference>
<dbReference type="InterPro" id="IPR018177">
    <property type="entry name" value="L-lactate_DH_AS"/>
</dbReference>
<evidence type="ECO:0000256" key="6">
    <source>
        <dbReference type="ARBA" id="ARBA00049258"/>
    </source>
</evidence>
<dbReference type="CDD" id="cd05292">
    <property type="entry name" value="LDH_2"/>
    <property type="match status" value="1"/>
</dbReference>
<dbReference type="FunFam" id="3.40.50.720:FF:000018">
    <property type="entry name" value="Malate dehydrogenase"/>
    <property type="match status" value="1"/>
</dbReference>
<dbReference type="Pfam" id="PF00056">
    <property type="entry name" value="Ldh_1_N"/>
    <property type="match status" value="1"/>
</dbReference>
<protein>
    <recommendedName>
        <fullName evidence="3 9">L-lactate dehydrogenase</fullName>
        <ecNumber evidence="3 9">1.1.1.27</ecNumber>
    </recommendedName>
</protein>
<feature type="binding site" evidence="8">
    <location>
        <begin position="79"/>
        <end position="84"/>
    </location>
    <ligand>
        <name>NAD(+)</name>
        <dbReference type="ChEBI" id="CHEBI:57540"/>
    </ligand>
</feature>
<evidence type="ECO:0000256" key="10">
    <source>
        <dbReference type="SAM" id="SignalP"/>
    </source>
</evidence>
<evidence type="ECO:0000256" key="4">
    <source>
        <dbReference type="ARBA" id="ARBA00023002"/>
    </source>
</evidence>
<dbReference type="PIRSF" id="PIRSF000102">
    <property type="entry name" value="Lac_mal_DH"/>
    <property type="match status" value="1"/>
</dbReference>
<feature type="binding site" evidence="8">
    <location>
        <position position="163"/>
    </location>
    <ligand>
        <name>NAD(+)</name>
        <dbReference type="ChEBI" id="CHEBI:57540"/>
    </ligand>
</feature>
<proteinExistence type="inferred from homology"/>
<dbReference type="InterPro" id="IPR036291">
    <property type="entry name" value="NAD(P)-bd_dom_sf"/>
</dbReference>
<evidence type="ECO:0000256" key="5">
    <source>
        <dbReference type="ARBA" id="ARBA00023027"/>
    </source>
</evidence>
<dbReference type="PANTHER" id="PTHR43128">
    <property type="entry name" value="L-2-HYDROXYCARBOXYLATE DEHYDROGENASE (NAD(P)(+))"/>
    <property type="match status" value="1"/>
</dbReference>
<feature type="binding site" evidence="8">
    <location>
        <position position="104"/>
    </location>
    <ligand>
        <name>NAD(+)</name>
        <dbReference type="ChEBI" id="CHEBI:57540"/>
    </ligand>
</feature>
<evidence type="ECO:0000256" key="9">
    <source>
        <dbReference type="RuleBase" id="RU000496"/>
    </source>
</evidence>
<dbReference type="InterPro" id="IPR001557">
    <property type="entry name" value="L-lactate/malate_DH"/>
</dbReference>
<evidence type="ECO:0000256" key="3">
    <source>
        <dbReference type="ARBA" id="ARBA00012967"/>
    </source>
</evidence>
<dbReference type="HAMAP" id="MF_00488">
    <property type="entry name" value="Lactate_dehydrog"/>
    <property type="match status" value="1"/>
</dbReference>
<dbReference type="SUPFAM" id="SSF56327">
    <property type="entry name" value="LDH C-terminal domain-like"/>
    <property type="match status" value="1"/>
</dbReference>
<comment type="similarity">
    <text evidence="2">Belongs to the LDH/MDH superfamily. LDH family.</text>
</comment>
<evidence type="ECO:0000259" key="11">
    <source>
        <dbReference type="Pfam" id="PF00056"/>
    </source>
</evidence>
<name>A0AAN6ZBD7_9PEZI</name>